<organism evidence="2 3">
    <name type="scientific">Monodon monoceros</name>
    <name type="common">Narwhal</name>
    <name type="synonym">Ceratodon monodon</name>
    <dbReference type="NCBI Taxonomy" id="40151"/>
    <lineage>
        <taxon>Eukaryota</taxon>
        <taxon>Metazoa</taxon>
        <taxon>Chordata</taxon>
        <taxon>Craniata</taxon>
        <taxon>Vertebrata</taxon>
        <taxon>Euteleostomi</taxon>
        <taxon>Mammalia</taxon>
        <taxon>Eutheria</taxon>
        <taxon>Laurasiatheria</taxon>
        <taxon>Artiodactyla</taxon>
        <taxon>Whippomorpha</taxon>
        <taxon>Cetacea</taxon>
        <taxon>Odontoceti</taxon>
        <taxon>Monodontidae</taxon>
        <taxon>Monodon</taxon>
    </lineage>
</organism>
<dbReference type="Ensembl" id="ENSMMNT00015001537.1">
    <property type="protein sequence ID" value="ENSMMNP00015001389.1"/>
    <property type="gene ID" value="ENSMMNG00015001086.1"/>
</dbReference>
<accession>A0A8C6F0Y9</accession>
<dbReference type="GeneTree" id="ENSGT00940000159287"/>
<keyword evidence="3" id="KW-1185">Reference proteome</keyword>
<sequence>MSRRKQAKPRSLKDPNCELEDKTEDGEAGDCKKRPEDGEELEDEGVHSCDSCFQVFESLSDITEHKINRCQLTGIKW</sequence>
<reference evidence="2" key="2">
    <citation type="submission" date="2025-09" db="UniProtKB">
        <authorList>
            <consortium name="Ensembl"/>
        </authorList>
    </citation>
    <scope>IDENTIFICATION</scope>
</reference>
<reference evidence="2" key="1">
    <citation type="submission" date="2025-08" db="UniProtKB">
        <authorList>
            <consortium name="Ensembl"/>
        </authorList>
    </citation>
    <scope>IDENTIFICATION</scope>
</reference>
<feature type="compositionally biased region" description="Basic residues" evidence="1">
    <location>
        <begin position="1"/>
        <end position="10"/>
    </location>
</feature>
<evidence type="ECO:0008006" key="4">
    <source>
        <dbReference type="Google" id="ProtNLM"/>
    </source>
</evidence>
<name>A0A8C6F0Y9_MONMO</name>
<feature type="region of interest" description="Disordered" evidence="1">
    <location>
        <begin position="1"/>
        <end position="39"/>
    </location>
</feature>
<protein>
    <recommendedName>
        <fullName evidence="4">Zinc finger protein 521</fullName>
    </recommendedName>
</protein>
<feature type="compositionally biased region" description="Basic and acidic residues" evidence="1">
    <location>
        <begin position="11"/>
        <end position="20"/>
    </location>
</feature>
<dbReference type="AlphaFoldDB" id="A0A8C6F0Y9"/>
<dbReference type="Proteomes" id="UP000694561">
    <property type="component" value="Unplaced"/>
</dbReference>
<evidence type="ECO:0000256" key="1">
    <source>
        <dbReference type="SAM" id="MobiDB-lite"/>
    </source>
</evidence>
<evidence type="ECO:0000313" key="3">
    <source>
        <dbReference type="Proteomes" id="UP000694561"/>
    </source>
</evidence>
<evidence type="ECO:0000313" key="2">
    <source>
        <dbReference type="Ensembl" id="ENSMMNP00015001389.1"/>
    </source>
</evidence>
<proteinExistence type="predicted"/>